<dbReference type="HAMAP" id="MF_00365">
    <property type="entry name" value="RecF"/>
    <property type="match status" value="1"/>
</dbReference>
<keyword evidence="6 7" id="KW-0227">DNA damage</keyword>
<keyword evidence="1 6" id="KW-0963">Cytoplasm</keyword>
<dbReference type="Gene3D" id="3.40.50.300">
    <property type="entry name" value="P-loop containing nucleotide triphosphate hydrolases"/>
    <property type="match status" value="1"/>
</dbReference>
<evidence type="ECO:0000256" key="3">
    <source>
        <dbReference type="ARBA" id="ARBA00022741"/>
    </source>
</evidence>
<evidence type="ECO:0000256" key="5">
    <source>
        <dbReference type="ARBA" id="ARBA00023125"/>
    </source>
</evidence>
<dbReference type="RefSeq" id="WP_386755319.1">
    <property type="nucleotide sequence ID" value="NZ_JBHSNM010000004.1"/>
</dbReference>
<evidence type="ECO:0000256" key="7">
    <source>
        <dbReference type="RuleBase" id="RU000578"/>
    </source>
</evidence>
<dbReference type="PROSITE" id="PS00618">
    <property type="entry name" value="RECF_2"/>
    <property type="match status" value="1"/>
</dbReference>
<protein>
    <recommendedName>
        <fullName evidence="6 7">DNA replication and repair protein RecF</fullName>
    </recommendedName>
</protein>
<dbReference type="Gene3D" id="1.20.1050.90">
    <property type="entry name" value="RecF/RecN/SMC, N-terminal domain"/>
    <property type="match status" value="1"/>
</dbReference>
<dbReference type="InterPro" id="IPR001238">
    <property type="entry name" value="DNA-binding_RecF"/>
</dbReference>
<evidence type="ECO:0000256" key="2">
    <source>
        <dbReference type="ARBA" id="ARBA00022705"/>
    </source>
</evidence>
<dbReference type="Proteomes" id="UP001596036">
    <property type="component" value="Unassembled WGS sequence"/>
</dbReference>
<dbReference type="PROSITE" id="PS00617">
    <property type="entry name" value="RECF_1"/>
    <property type="match status" value="1"/>
</dbReference>
<dbReference type="InterPro" id="IPR018078">
    <property type="entry name" value="DNA-binding_RecF_CS"/>
</dbReference>
<evidence type="ECO:0000256" key="4">
    <source>
        <dbReference type="ARBA" id="ARBA00022840"/>
    </source>
</evidence>
<sequence length="380" mass="41062">MHVTRLDLRNLRRFEDVSLRPTPGLNLITGENGAGKTSVLEALHLMAYGRSFRGRVRDGLVRAGSAALEVFVEWMERPAIAAPAVSAIGEAVPGYAGRPRKAGLRHSGQDWSGRLDGGAVAHLGDLCAALAVVSFDPGSHVLVSGGGEPRRRYLDWGLFHVEPDFLPLWRRYSRALRQRNALLKSRAGGALLDAWDAELADAGEPLTRFRQAYLDALLPHYAALLHDLAPAVGAGALHYVPGWRREEMSLADALLLNRDRDLASGHTSVGPHRADWALSFAGLPGREALSRGQAKLTALAALLAQAEHYAAQRGEWPVVALDDLASELDRRHQQRVLERLTGCRAQVLITGTECPPGLAALQAPVSVFHVEHGQIAAADP</sequence>
<dbReference type="PANTHER" id="PTHR32182:SF0">
    <property type="entry name" value="DNA REPLICATION AND REPAIR PROTEIN RECF"/>
    <property type="match status" value="1"/>
</dbReference>
<dbReference type="SUPFAM" id="SSF52540">
    <property type="entry name" value="P-loop containing nucleoside triphosphate hydrolases"/>
    <property type="match status" value="1"/>
</dbReference>
<name>A0ABW0SPC3_9GAMM</name>
<keyword evidence="2 6" id="KW-0235">DNA replication</keyword>
<evidence type="ECO:0000259" key="8">
    <source>
        <dbReference type="Pfam" id="PF13476"/>
    </source>
</evidence>
<organism evidence="9 10">
    <name type="scientific">Lysobacter yangpyeongensis</name>
    <dbReference type="NCBI Taxonomy" id="346182"/>
    <lineage>
        <taxon>Bacteria</taxon>
        <taxon>Pseudomonadati</taxon>
        <taxon>Pseudomonadota</taxon>
        <taxon>Gammaproteobacteria</taxon>
        <taxon>Lysobacterales</taxon>
        <taxon>Lysobacteraceae</taxon>
        <taxon>Lysobacter</taxon>
    </lineage>
</organism>
<keyword evidence="6 7" id="KW-0742">SOS response</keyword>
<comment type="subcellular location">
    <subcellularLocation>
        <location evidence="6 7">Cytoplasm</location>
    </subcellularLocation>
</comment>
<comment type="similarity">
    <text evidence="6 7">Belongs to the RecF family.</text>
</comment>
<comment type="caution">
    <text evidence="9">The sequence shown here is derived from an EMBL/GenBank/DDBJ whole genome shotgun (WGS) entry which is preliminary data.</text>
</comment>
<dbReference type="EMBL" id="JBHSNM010000004">
    <property type="protein sequence ID" value="MFC5570834.1"/>
    <property type="molecule type" value="Genomic_DNA"/>
</dbReference>
<dbReference type="InterPro" id="IPR038729">
    <property type="entry name" value="Rad50/SbcC_AAA"/>
</dbReference>
<dbReference type="PANTHER" id="PTHR32182">
    <property type="entry name" value="DNA REPLICATION AND REPAIR PROTEIN RECF"/>
    <property type="match status" value="1"/>
</dbReference>
<dbReference type="InterPro" id="IPR027417">
    <property type="entry name" value="P-loop_NTPase"/>
</dbReference>
<evidence type="ECO:0000256" key="1">
    <source>
        <dbReference type="ARBA" id="ARBA00022490"/>
    </source>
</evidence>
<feature type="binding site" evidence="6">
    <location>
        <begin position="30"/>
        <end position="37"/>
    </location>
    <ligand>
        <name>ATP</name>
        <dbReference type="ChEBI" id="CHEBI:30616"/>
    </ligand>
</feature>
<keyword evidence="6 7" id="KW-0234">DNA repair</keyword>
<keyword evidence="3 6" id="KW-0547">Nucleotide-binding</keyword>
<keyword evidence="5 6" id="KW-0238">DNA-binding</keyword>
<proteinExistence type="inferred from homology"/>
<feature type="domain" description="Rad50/SbcC-type AAA" evidence="8">
    <location>
        <begin position="5"/>
        <end position="51"/>
    </location>
</feature>
<reference evidence="10" key="1">
    <citation type="journal article" date="2019" name="Int. J. Syst. Evol. Microbiol.">
        <title>The Global Catalogue of Microorganisms (GCM) 10K type strain sequencing project: providing services to taxonomists for standard genome sequencing and annotation.</title>
        <authorList>
            <consortium name="The Broad Institute Genomics Platform"/>
            <consortium name="The Broad Institute Genome Sequencing Center for Infectious Disease"/>
            <person name="Wu L."/>
            <person name="Ma J."/>
        </authorList>
    </citation>
    <scope>NUCLEOTIDE SEQUENCE [LARGE SCALE GENOMIC DNA]</scope>
    <source>
        <strain evidence="10">KACC 11407</strain>
    </source>
</reference>
<dbReference type="Pfam" id="PF13476">
    <property type="entry name" value="AAA_23"/>
    <property type="match status" value="1"/>
</dbReference>
<keyword evidence="10" id="KW-1185">Reference proteome</keyword>
<accession>A0ABW0SPC3</accession>
<evidence type="ECO:0000313" key="10">
    <source>
        <dbReference type="Proteomes" id="UP001596036"/>
    </source>
</evidence>
<dbReference type="NCBIfam" id="TIGR00611">
    <property type="entry name" value="recf"/>
    <property type="match status" value="1"/>
</dbReference>
<evidence type="ECO:0000313" key="9">
    <source>
        <dbReference type="EMBL" id="MFC5570834.1"/>
    </source>
</evidence>
<comment type="function">
    <text evidence="6 7">The RecF protein is involved in DNA metabolism; it is required for DNA replication and normal SOS inducibility. RecF binds preferentially to single-stranded, linear DNA. It also seems to bind ATP.</text>
</comment>
<dbReference type="InterPro" id="IPR042174">
    <property type="entry name" value="RecF_2"/>
</dbReference>
<evidence type="ECO:0000256" key="6">
    <source>
        <dbReference type="HAMAP-Rule" id="MF_00365"/>
    </source>
</evidence>
<keyword evidence="4 6" id="KW-0067">ATP-binding</keyword>
<gene>
    <name evidence="6 9" type="primary">recF</name>
    <name evidence="9" type="ORF">ACFPN1_12260</name>
</gene>